<dbReference type="InterPro" id="IPR002100">
    <property type="entry name" value="TF_MADSbox"/>
</dbReference>
<dbReference type="AlphaFoldDB" id="A0A1E4TSY1"/>
<evidence type="ECO:0000256" key="6">
    <source>
        <dbReference type="ARBA" id="ARBA00025805"/>
    </source>
</evidence>
<evidence type="ECO:0000256" key="4">
    <source>
        <dbReference type="ARBA" id="ARBA00023163"/>
    </source>
</evidence>
<dbReference type="InterPro" id="IPR036879">
    <property type="entry name" value="TF_MADSbox_sf"/>
</dbReference>
<dbReference type="FunFam" id="3.40.1810.10:FF:000013">
    <property type="entry name" value="Transcription factor, MADS-box"/>
    <property type="match status" value="1"/>
</dbReference>
<sequence length="101" mass="11615">MGRRKIAIQPITDERNRTVTFVKRKAGLFKKAHELAILCQVDLAVIIVGHNHKVYEFSSDNTQELLKKYNTASKIQEQKSPGDYGDYVKKSRISRDPNGRR</sequence>
<protein>
    <recommendedName>
        <fullName evidence="8">MADS-box domain-containing protein</fullName>
    </recommendedName>
</protein>
<reference evidence="10" key="1">
    <citation type="submission" date="2016-05" db="EMBL/GenBank/DDBJ databases">
        <title>Comparative genomics of biotechnologically important yeasts.</title>
        <authorList>
            <consortium name="DOE Joint Genome Institute"/>
            <person name="Riley R."/>
            <person name="Haridas S."/>
            <person name="Wolfe K.H."/>
            <person name="Lopes M.R."/>
            <person name="Hittinger C.T."/>
            <person name="Goker M."/>
            <person name="Salamov A."/>
            <person name="Wisecaver J."/>
            <person name="Long T.M."/>
            <person name="Aerts A.L."/>
            <person name="Barry K."/>
            <person name="Choi C."/>
            <person name="Clum A."/>
            <person name="Coughlan A.Y."/>
            <person name="Deshpande S."/>
            <person name="Douglass A.P."/>
            <person name="Hanson S.J."/>
            <person name="Klenk H.-P."/>
            <person name="Labutti K."/>
            <person name="Lapidus A."/>
            <person name="Lindquist E."/>
            <person name="Lipzen A."/>
            <person name="Meier-Kolthoff J.P."/>
            <person name="Ohm R.A."/>
            <person name="Otillar R.P."/>
            <person name="Pangilinan J."/>
            <person name="Peng Y."/>
            <person name="Rokas A."/>
            <person name="Rosa C.A."/>
            <person name="Scheuner C."/>
            <person name="Sibirny A.A."/>
            <person name="Slot J.C."/>
            <person name="Stielow J.B."/>
            <person name="Sun H."/>
            <person name="Kurtzman C.P."/>
            <person name="Blackwell M."/>
            <person name="Grigoriev I.V."/>
            <person name="Jeffries T.W."/>
        </authorList>
    </citation>
    <scope>NUCLEOTIDE SEQUENCE [LARGE SCALE GENOMIC DNA]</scope>
    <source>
        <strain evidence="10">NRRL Y-2460</strain>
    </source>
</reference>
<keyword evidence="5" id="KW-0539">Nucleus</keyword>
<dbReference type="PANTHER" id="PTHR11945:SF534">
    <property type="entry name" value="MYOCYTE-SPECIFIC ENHANCER FACTOR 2"/>
    <property type="match status" value="1"/>
</dbReference>
<feature type="compositionally biased region" description="Basic and acidic residues" evidence="7">
    <location>
        <begin position="86"/>
        <end position="101"/>
    </location>
</feature>
<proteinExistence type="inferred from homology"/>
<dbReference type="OrthoDB" id="1898716at2759"/>
<dbReference type="PANTHER" id="PTHR11945">
    <property type="entry name" value="MADS BOX PROTEIN"/>
    <property type="match status" value="1"/>
</dbReference>
<dbReference type="GO" id="GO:0000981">
    <property type="term" value="F:DNA-binding transcription factor activity, RNA polymerase II-specific"/>
    <property type="evidence" value="ECO:0007669"/>
    <property type="project" value="TreeGrafter"/>
</dbReference>
<dbReference type="GO" id="GO:0000978">
    <property type="term" value="F:RNA polymerase II cis-regulatory region sequence-specific DNA binding"/>
    <property type="evidence" value="ECO:0007669"/>
    <property type="project" value="TreeGrafter"/>
</dbReference>
<dbReference type="PRINTS" id="PR00404">
    <property type="entry name" value="MADSDOMAIN"/>
</dbReference>
<dbReference type="GO" id="GO:0005634">
    <property type="term" value="C:nucleus"/>
    <property type="evidence" value="ECO:0007669"/>
    <property type="project" value="UniProtKB-SubCell"/>
</dbReference>
<comment type="similarity">
    <text evidence="6">Belongs to the MEF2 family.</text>
</comment>
<keyword evidence="3" id="KW-0238">DNA-binding</keyword>
<feature type="region of interest" description="Disordered" evidence="7">
    <location>
        <begin position="76"/>
        <end position="101"/>
    </location>
</feature>
<dbReference type="PROSITE" id="PS00350">
    <property type="entry name" value="MADS_BOX_1"/>
    <property type="match status" value="1"/>
</dbReference>
<dbReference type="GO" id="GO:0033554">
    <property type="term" value="P:cellular response to stress"/>
    <property type="evidence" value="ECO:0007669"/>
    <property type="project" value="UniProtKB-ARBA"/>
</dbReference>
<dbReference type="GO" id="GO:0008301">
    <property type="term" value="F:DNA binding, bending"/>
    <property type="evidence" value="ECO:0007669"/>
    <property type="project" value="UniProtKB-ARBA"/>
</dbReference>
<dbReference type="GO" id="GO:0045944">
    <property type="term" value="P:positive regulation of transcription by RNA polymerase II"/>
    <property type="evidence" value="ECO:0007669"/>
    <property type="project" value="UniProtKB-ARBA"/>
</dbReference>
<organism evidence="9 10">
    <name type="scientific">Pachysolen tannophilus NRRL Y-2460</name>
    <dbReference type="NCBI Taxonomy" id="669874"/>
    <lineage>
        <taxon>Eukaryota</taxon>
        <taxon>Fungi</taxon>
        <taxon>Dikarya</taxon>
        <taxon>Ascomycota</taxon>
        <taxon>Saccharomycotina</taxon>
        <taxon>Pichiomycetes</taxon>
        <taxon>Pachysolenaceae</taxon>
        <taxon>Pachysolen</taxon>
    </lineage>
</organism>
<keyword evidence="4" id="KW-0804">Transcription</keyword>
<evidence type="ECO:0000259" key="8">
    <source>
        <dbReference type="PROSITE" id="PS50066"/>
    </source>
</evidence>
<dbReference type="STRING" id="669874.A0A1E4TSY1"/>
<keyword evidence="10" id="KW-1185">Reference proteome</keyword>
<dbReference type="PROSITE" id="PS50066">
    <property type="entry name" value="MADS_BOX_2"/>
    <property type="match status" value="1"/>
</dbReference>
<name>A0A1E4TSY1_PACTA</name>
<dbReference type="SUPFAM" id="SSF55455">
    <property type="entry name" value="SRF-like"/>
    <property type="match status" value="1"/>
</dbReference>
<dbReference type="SMART" id="SM00432">
    <property type="entry name" value="MADS"/>
    <property type="match status" value="1"/>
</dbReference>
<gene>
    <name evidence="9" type="ORF">PACTADRAFT_29847</name>
</gene>
<evidence type="ECO:0000256" key="1">
    <source>
        <dbReference type="ARBA" id="ARBA00004123"/>
    </source>
</evidence>
<dbReference type="Pfam" id="PF00319">
    <property type="entry name" value="SRF-TF"/>
    <property type="match status" value="1"/>
</dbReference>
<dbReference type="EMBL" id="KV454015">
    <property type="protein sequence ID" value="ODV94859.1"/>
    <property type="molecule type" value="Genomic_DNA"/>
</dbReference>
<evidence type="ECO:0000313" key="9">
    <source>
        <dbReference type="EMBL" id="ODV94859.1"/>
    </source>
</evidence>
<evidence type="ECO:0000256" key="5">
    <source>
        <dbReference type="ARBA" id="ARBA00023242"/>
    </source>
</evidence>
<comment type="subcellular location">
    <subcellularLocation>
        <location evidence="1">Nucleus</location>
    </subcellularLocation>
</comment>
<dbReference type="GO" id="GO:0046983">
    <property type="term" value="F:protein dimerization activity"/>
    <property type="evidence" value="ECO:0007669"/>
    <property type="project" value="InterPro"/>
</dbReference>
<evidence type="ECO:0000256" key="3">
    <source>
        <dbReference type="ARBA" id="ARBA00023125"/>
    </source>
</evidence>
<dbReference type="Proteomes" id="UP000094236">
    <property type="component" value="Unassembled WGS sequence"/>
</dbReference>
<accession>A0A1E4TSY1</accession>
<evidence type="ECO:0000256" key="7">
    <source>
        <dbReference type="SAM" id="MobiDB-lite"/>
    </source>
</evidence>
<keyword evidence="2" id="KW-0805">Transcription regulation</keyword>
<feature type="domain" description="MADS-box" evidence="8">
    <location>
        <begin position="1"/>
        <end position="61"/>
    </location>
</feature>
<feature type="non-terminal residue" evidence="9">
    <location>
        <position position="101"/>
    </location>
</feature>
<evidence type="ECO:0000256" key="2">
    <source>
        <dbReference type="ARBA" id="ARBA00023015"/>
    </source>
</evidence>
<evidence type="ECO:0000313" key="10">
    <source>
        <dbReference type="Proteomes" id="UP000094236"/>
    </source>
</evidence>
<dbReference type="Gene3D" id="3.40.1810.10">
    <property type="entry name" value="Transcription factor, MADS-box"/>
    <property type="match status" value="1"/>
</dbReference>